<keyword evidence="6" id="KW-0732">Signal</keyword>
<comment type="caution">
    <text evidence="8">The sequence shown here is derived from an EMBL/GenBank/DDBJ whole genome shotgun (WGS) entry which is preliminary data.</text>
</comment>
<organism evidence="8 9">
    <name type="scientific">Seongchinamella unica</name>
    <dbReference type="NCBI Taxonomy" id="2547392"/>
    <lineage>
        <taxon>Bacteria</taxon>
        <taxon>Pseudomonadati</taxon>
        <taxon>Pseudomonadota</taxon>
        <taxon>Gammaproteobacteria</taxon>
        <taxon>Cellvibrionales</taxon>
        <taxon>Halieaceae</taxon>
        <taxon>Seongchinamella</taxon>
    </lineage>
</organism>
<dbReference type="GO" id="GO:0016787">
    <property type="term" value="F:hydrolase activity"/>
    <property type="evidence" value="ECO:0007669"/>
    <property type="project" value="UniProtKB-KW"/>
</dbReference>
<keyword evidence="9" id="KW-1185">Reference proteome</keyword>
<dbReference type="Gene3D" id="3.60.15.10">
    <property type="entry name" value="Ribonuclease Z/Hydroxyacylglutathione hydrolase-like"/>
    <property type="match status" value="1"/>
</dbReference>
<evidence type="ECO:0000256" key="1">
    <source>
        <dbReference type="ARBA" id="ARBA00001947"/>
    </source>
</evidence>
<dbReference type="SUPFAM" id="SSF56281">
    <property type="entry name" value="Metallo-hydrolase/oxidoreductase"/>
    <property type="match status" value="1"/>
</dbReference>
<keyword evidence="3" id="KW-0479">Metal-binding</keyword>
<dbReference type="Proteomes" id="UP000295554">
    <property type="component" value="Unassembled WGS sequence"/>
</dbReference>
<dbReference type="OrthoDB" id="9802991at2"/>
<feature type="chain" id="PRO_5020502642" evidence="6">
    <location>
        <begin position="18"/>
        <end position="268"/>
    </location>
</feature>
<dbReference type="AlphaFoldDB" id="A0A4R5LR69"/>
<evidence type="ECO:0000256" key="4">
    <source>
        <dbReference type="ARBA" id="ARBA00022801"/>
    </source>
</evidence>
<comment type="cofactor">
    <cofactor evidence="1">
        <name>Zn(2+)</name>
        <dbReference type="ChEBI" id="CHEBI:29105"/>
    </cofactor>
</comment>
<sequence>MKYVLSLLLLLSLPVQAGPKLYVFDCGLIKLESLELFNLKPADSPVREMVVPCFLVEHAKGRLLFDGGLPRHVADSAEPVAIEGGSLVYDRWILDQLADMGLVAGDIDFAAYSHLHFDHAGAANSFVDSTVLMQQREWDAAFTQEQGFIDVSLVEGLKQADVRFVDGDHDVFGDGTVQLILAPGHTPGHQLLLLELESRGKILLSGDLYHTQASRKLRRVPTFNSDEQQTYASMDRIEALLKETGATLWIEHDKSLFDTLKKAPDYYD</sequence>
<feature type="signal peptide" evidence="6">
    <location>
        <begin position="1"/>
        <end position="17"/>
    </location>
</feature>
<dbReference type="RefSeq" id="WP_133211206.1">
    <property type="nucleotide sequence ID" value="NZ_SMSE01000002.1"/>
</dbReference>
<feature type="domain" description="Metallo-beta-lactamase" evidence="7">
    <location>
        <begin position="50"/>
        <end position="252"/>
    </location>
</feature>
<dbReference type="GO" id="GO:0046872">
    <property type="term" value="F:metal ion binding"/>
    <property type="evidence" value="ECO:0007669"/>
    <property type="project" value="UniProtKB-KW"/>
</dbReference>
<dbReference type="InterPro" id="IPR001279">
    <property type="entry name" value="Metallo-B-lactamas"/>
</dbReference>
<protein>
    <submittedName>
        <fullName evidence="8">N-acyl homoserine lactonase family protein</fullName>
    </submittedName>
</protein>
<reference evidence="8 9" key="1">
    <citation type="submission" date="2019-03" db="EMBL/GenBank/DDBJ databases">
        <title>Seongchinamella monodicae gen. nov., sp. nov., a novel member of the Gammaproteobacteria isolated from a tidal mudflat of beach.</title>
        <authorList>
            <person name="Yang H.G."/>
            <person name="Kang J.W."/>
            <person name="Lee S.D."/>
        </authorList>
    </citation>
    <scope>NUCLEOTIDE SEQUENCE [LARGE SCALE GENOMIC DNA]</scope>
    <source>
        <strain evidence="8 9">GH4-78</strain>
    </source>
</reference>
<dbReference type="EMBL" id="SMSE01000002">
    <property type="protein sequence ID" value="TDG13331.1"/>
    <property type="molecule type" value="Genomic_DNA"/>
</dbReference>
<dbReference type="InterPro" id="IPR036866">
    <property type="entry name" value="RibonucZ/Hydroxyglut_hydro"/>
</dbReference>
<dbReference type="CDD" id="cd07729">
    <property type="entry name" value="AHL_lactonase_MBL-fold"/>
    <property type="match status" value="1"/>
</dbReference>
<evidence type="ECO:0000259" key="7">
    <source>
        <dbReference type="SMART" id="SM00849"/>
    </source>
</evidence>
<dbReference type="SMART" id="SM00849">
    <property type="entry name" value="Lactamase_B"/>
    <property type="match status" value="1"/>
</dbReference>
<evidence type="ECO:0000256" key="2">
    <source>
        <dbReference type="ARBA" id="ARBA00007749"/>
    </source>
</evidence>
<keyword evidence="5" id="KW-0862">Zinc</keyword>
<accession>A0A4R5LR69</accession>
<keyword evidence="4" id="KW-0378">Hydrolase</keyword>
<evidence type="ECO:0000256" key="6">
    <source>
        <dbReference type="SAM" id="SignalP"/>
    </source>
</evidence>
<evidence type="ECO:0000313" key="9">
    <source>
        <dbReference type="Proteomes" id="UP000295554"/>
    </source>
</evidence>
<gene>
    <name evidence="8" type="ORF">E2F43_07245</name>
</gene>
<dbReference type="PANTHER" id="PTHR42978:SF2">
    <property type="entry name" value="102 KBASES UNSTABLE REGION: FROM 1 TO 119443"/>
    <property type="match status" value="1"/>
</dbReference>
<evidence type="ECO:0000256" key="3">
    <source>
        <dbReference type="ARBA" id="ARBA00022723"/>
    </source>
</evidence>
<evidence type="ECO:0000256" key="5">
    <source>
        <dbReference type="ARBA" id="ARBA00022833"/>
    </source>
</evidence>
<dbReference type="InterPro" id="IPR051013">
    <property type="entry name" value="MBL_superfamily_lactonases"/>
</dbReference>
<name>A0A4R5LR69_9GAMM</name>
<dbReference type="PANTHER" id="PTHR42978">
    <property type="entry name" value="QUORUM-QUENCHING LACTONASE YTNP-RELATED-RELATED"/>
    <property type="match status" value="1"/>
</dbReference>
<dbReference type="Pfam" id="PF00753">
    <property type="entry name" value="Lactamase_B"/>
    <property type="match status" value="1"/>
</dbReference>
<evidence type="ECO:0000313" key="8">
    <source>
        <dbReference type="EMBL" id="TDG13331.1"/>
    </source>
</evidence>
<comment type="similarity">
    <text evidence="2">Belongs to the metallo-beta-lactamase superfamily.</text>
</comment>
<proteinExistence type="inferred from homology"/>